<comment type="caution">
    <text evidence="2">The sequence shown here is derived from an EMBL/GenBank/DDBJ whole genome shotgun (WGS) entry which is preliminary data.</text>
</comment>
<evidence type="ECO:0000313" key="3">
    <source>
        <dbReference type="Proteomes" id="UP000324065"/>
    </source>
</evidence>
<evidence type="ECO:0000313" key="2">
    <source>
        <dbReference type="EMBL" id="KAA5603233.1"/>
    </source>
</evidence>
<dbReference type="Proteomes" id="UP000324065">
    <property type="component" value="Unassembled WGS sequence"/>
</dbReference>
<protein>
    <submittedName>
        <fullName evidence="2">Type I-U CRISPR-associated protein Cas5/Cas6</fullName>
    </submittedName>
</protein>
<name>A0A5M6I500_9PROT</name>
<dbReference type="InterPro" id="IPR019089">
    <property type="entry name" value="Cas_GSU0054"/>
</dbReference>
<organism evidence="2 3">
    <name type="scientific">Roseospira marina</name>
    <dbReference type="NCBI Taxonomy" id="140057"/>
    <lineage>
        <taxon>Bacteria</taxon>
        <taxon>Pseudomonadati</taxon>
        <taxon>Pseudomonadota</taxon>
        <taxon>Alphaproteobacteria</taxon>
        <taxon>Rhodospirillales</taxon>
        <taxon>Rhodospirillaceae</taxon>
        <taxon>Roseospira</taxon>
    </lineage>
</organism>
<dbReference type="AlphaFoldDB" id="A0A5M6I500"/>
<feature type="region of interest" description="Disordered" evidence="1">
    <location>
        <begin position="76"/>
        <end position="96"/>
    </location>
</feature>
<dbReference type="OrthoDB" id="9787885at2"/>
<dbReference type="RefSeq" id="WP_150064224.1">
    <property type="nucleotide sequence ID" value="NZ_JACHII010000037.1"/>
</dbReference>
<dbReference type="NCBIfam" id="TIGR02165">
    <property type="entry name" value="cas5_6_GSU0054"/>
    <property type="match status" value="1"/>
</dbReference>
<dbReference type="Pfam" id="PF09609">
    <property type="entry name" value="Cas_GSU0054"/>
    <property type="match status" value="1"/>
</dbReference>
<proteinExistence type="predicted"/>
<keyword evidence="3" id="KW-1185">Reference proteome</keyword>
<sequence length="145" mass="15276">MPGGLVWSLAWDTEGTTASLRPRVYTGPAQSWATVSPLALDRHPKTDGDIDAAIMDACERIGLPRPVTLVAHKHSAHRGAPSARASGHAPPWTGWGRPHSVAGRRLTHAVVRFSKPVAGPVILGAGRFVSLGLCRPLPESGEGES</sequence>
<reference evidence="2 3" key="1">
    <citation type="submission" date="2019-09" db="EMBL/GenBank/DDBJ databases">
        <title>Genome sequence of Roseospira marina, one of the more divergent members of the non-sulfur purple photosynthetic bacterial family, the Rhodospirillaceae.</title>
        <authorList>
            <person name="Meyer T."/>
            <person name="Kyndt J."/>
        </authorList>
    </citation>
    <scope>NUCLEOTIDE SEQUENCE [LARGE SCALE GENOMIC DNA]</scope>
    <source>
        <strain evidence="2 3">DSM 15113</strain>
    </source>
</reference>
<dbReference type="EMBL" id="VWPJ01000039">
    <property type="protein sequence ID" value="KAA5603233.1"/>
    <property type="molecule type" value="Genomic_DNA"/>
</dbReference>
<accession>A0A5M6I500</accession>
<evidence type="ECO:0000256" key="1">
    <source>
        <dbReference type="SAM" id="MobiDB-lite"/>
    </source>
</evidence>
<gene>
    <name evidence="2" type="primary">cas5u6u</name>
    <name evidence="2" type="ORF">F1188_20015</name>
</gene>